<keyword evidence="1" id="KW-0812">Transmembrane</keyword>
<keyword evidence="1" id="KW-1133">Transmembrane helix</keyword>
<proteinExistence type="predicted"/>
<evidence type="ECO:0000256" key="2">
    <source>
        <dbReference type="SAM" id="SignalP"/>
    </source>
</evidence>
<keyword evidence="4" id="KW-1185">Reference proteome</keyword>
<keyword evidence="2" id="KW-0732">Signal</keyword>
<feature type="signal peptide" evidence="2">
    <location>
        <begin position="1"/>
        <end position="24"/>
    </location>
</feature>
<accession>A0A9J6BR19</accession>
<feature type="chain" id="PRO_5039938045" evidence="2">
    <location>
        <begin position="25"/>
        <end position="113"/>
    </location>
</feature>
<feature type="transmembrane region" description="Helical" evidence="1">
    <location>
        <begin position="57"/>
        <end position="78"/>
    </location>
</feature>
<reference evidence="3" key="1">
    <citation type="submission" date="2021-03" db="EMBL/GenBank/DDBJ databases">
        <title>Chromosome level genome of the anhydrobiotic midge Polypedilum vanderplanki.</title>
        <authorList>
            <person name="Yoshida Y."/>
            <person name="Kikawada T."/>
            <person name="Gusev O."/>
        </authorList>
    </citation>
    <scope>NUCLEOTIDE SEQUENCE</scope>
    <source>
        <strain evidence="3">NIAS01</strain>
        <tissue evidence="3">Whole body or cell culture</tissue>
    </source>
</reference>
<dbReference type="EMBL" id="JADBJN010000003">
    <property type="protein sequence ID" value="KAG5671822.1"/>
    <property type="molecule type" value="Genomic_DNA"/>
</dbReference>
<protein>
    <submittedName>
        <fullName evidence="3">Uncharacterized protein</fullName>
    </submittedName>
</protein>
<sequence>MRLGITNLAIKFLTFSIVLSLVTAEDNFEDQREKAIRFLKITYDETTKFLSTITFPYVFTLWVVSHCIIAIFCLFIFYRTMKKRRANKEDVTLSEIIAEKYPLYFIYGLISEE</sequence>
<evidence type="ECO:0000313" key="4">
    <source>
        <dbReference type="Proteomes" id="UP001107558"/>
    </source>
</evidence>
<evidence type="ECO:0000256" key="1">
    <source>
        <dbReference type="SAM" id="Phobius"/>
    </source>
</evidence>
<name>A0A9J6BR19_POLVA</name>
<evidence type="ECO:0000313" key="3">
    <source>
        <dbReference type="EMBL" id="KAG5671822.1"/>
    </source>
</evidence>
<gene>
    <name evidence="3" type="ORF">PVAND_001997</name>
</gene>
<comment type="caution">
    <text evidence="3">The sequence shown here is derived from an EMBL/GenBank/DDBJ whole genome shotgun (WGS) entry which is preliminary data.</text>
</comment>
<dbReference type="AlphaFoldDB" id="A0A9J6BR19"/>
<keyword evidence="1" id="KW-0472">Membrane</keyword>
<dbReference type="Proteomes" id="UP001107558">
    <property type="component" value="Chromosome 3"/>
</dbReference>
<organism evidence="3 4">
    <name type="scientific">Polypedilum vanderplanki</name>
    <name type="common">Sleeping chironomid midge</name>
    <dbReference type="NCBI Taxonomy" id="319348"/>
    <lineage>
        <taxon>Eukaryota</taxon>
        <taxon>Metazoa</taxon>
        <taxon>Ecdysozoa</taxon>
        <taxon>Arthropoda</taxon>
        <taxon>Hexapoda</taxon>
        <taxon>Insecta</taxon>
        <taxon>Pterygota</taxon>
        <taxon>Neoptera</taxon>
        <taxon>Endopterygota</taxon>
        <taxon>Diptera</taxon>
        <taxon>Nematocera</taxon>
        <taxon>Chironomoidea</taxon>
        <taxon>Chironomidae</taxon>
        <taxon>Chironominae</taxon>
        <taxon>Polypedilum</taxon>
        <taxon>Polypedilum</taxon>
    </lineage>
</organism>